<keyword evidence="10" id="KW-1185">Reference proteome</keyword>
<feature type="region of interest" description="Disordered" evidence="6">
    <location>
        <begin position="118"/>
        <end position="165"/>
    </location>
</feature>
<evidence type="ECO:0000313" key="9">
    <source>
        <dbReference type="EMBL" id="EPQ61048.1"/>
    </source>
</evidence>
<comment type="subcellular location">
    <subcellularLocation>
        <location evidence="1">Membrane</location>
        <topology evidence="1">Multi-pass membrane protein</topology>
    </subcellularLocation>
</comment>
<dbReference type="InterPro" id="IPR036259">
    <property type="entry name" value="MFS_trans_sf"/>
</dbReference>
<keyword evidence="3 7" id="KW-0812">Transmembrane</keyword>
<evidence type="ECO:0000256" key="6">
    <source>
        <dbReference type="SAM" id="MobiDB-lite"/>
    </source>
</evidence>
<dbReference type="InterPro" id="IPR020846">
    <property type="entry name" value="MFS_dom"/>
</dbReference>
<dbReference type="RefSeq" id="XP_007861310.1">
    <property type="nucleotide sequence ID" value="XM_007863119.1"/>
</dbReference>
<gene>
    <name evidence="9" type="ORF">GLOTRDRAFT_135612</name>
</gene>
<dbReference type="Pfam" id="PF07690">
    <property type="entry name" value="MFS_1"/>
    <property type="match status" value="2"/>
</dbReference>
<evidence type="ECO:0000256" key="3">
    <source>
        <dbReference type="ARBA" id="ARBA00022692"/>
    </source>
</evidence>
<evidence type="ECO:0000259" key="8">
    <source>
        <dbReference type="PROSITE" id="PS50850"/>
    </source>
</evidence>
<dbReference type="STRING" id="670483.S7QNF4"/>
<dbReference type="OrthoDB" id="440553at2759"/>
<dbReference type="OMA" id="GTEWITL"/>
<keyword evidence="5 7" id="KW-0472">Membrane</keyword>
<feature type="domain" description="Major facilitator superfamily (MFS) profile" evidence="8">
    <location>
        <begin position="1"/>
        <end position="406"/>
    </location>
</feature>
<evidence type="ECO:0000256" key="7">
    <source>
        <dbReference type="SAM" id="Phobius"/>
    </source>
</evidence>
<feature type="compositionally biased region" description="Basic and acidic residues" evidence="6">
    <location>
        <begin position="133"/>
        <end position="145"/>
    </location>
</feature>
<dbReference type="AlphaFoldDB" id="S7QNF4"/>
<dbReference type="PANTHER" id="PTHR23506:SF23">
    <property type="entry name" value="GH10249P"/>
    <property type="match status" value="1"/>
</dbReference>
<dbReference type="eggNOG" id="KOG3764">
    <property type="taxonomic scope" value="Eukaryota"/>
</dbReference>
<protein>
    <submittedName>
        <fullName evidence="9">MFS general substrate transporter</fullName>
    </submittedName>
</protein>
<proteinExistence type="predicted"/>
<dbReference type="EMBL" id="KB469296">
    <property type="protein sequence ID" value="EPQ61048.1"/>
    <property type="molecule type" value="Genomic_DNA"/>
</dbReference>
<dbReference type="PANTHER" id="PTHR23506">
    <property type="entry name" value="GH10249P"/>
    <property type="match status" value="1"/>
</dbReference>
<evidence type="ECO:0000313" key="10">
    <source>
        <dbReference type="Proteomes" id="UP000030669"/>
    </source>
</evidence>
<feature type="transmembrane region" description="Helical" evidence="7">
    <location>
        <begin position="259"/>
        <end position="281"/>
    </location>
</feature>
<dbReference type="KEGG" id="gtr:GLOTRDRAFT_135612"/>
<dbReference type="CDD" id="cd17325">
    <property type="entry name" value="MFS_MdtG_SLC18_like"/>
    <property type="match status" value="1"/>
</dbReference>
<feature type="transmembrane region" description="Helical" evidence="7">
    <location>
        <begin position="55"/>
        <end position="80"/>
    </location>
</feature>
<organism evidence="9 10">
    <name type="scientific">Gloeophyllum trabeum (strain ATCC 11539 / FP-39264 / Madison 617)</name>
    <name type="common">Brown rot fungus</name>
    <dbReference type="NCBI Taxonomy" id="670483"/>
    <lineage>
        <taxon>Eukaryota</taxon>
        <taxon>Fungi</taxon>
        <taxon>Dikarya</taxon>
        <taxon>Basidiomycota</taxon>
        <taxon>Agaricomycotina</taxon>
        <taxon>Agaricomycetes</taxon>
        <taxon>Gloeophyllales</taxon>
        <taxon>Gloeophyllaceae</taxon>
        <taxon>Gloeophyllum</taxon>
    </lineage>
</organism>
<evidence type="ECO:0000256" key="1">
    <source>
        <dbReference type="ARBA" id="ARBA00004141"/>
    </source>
</evidence>
<dbReference type="InterPro" id="IPR011701">
    <property type="entry name" value="MFS"/>
</dbReference>
<dbReference type="HOGENOM" id="CLU_001265_51_2_1"/>
<dbReference type="Proteomes" id="UP000030669">
    <property type="component" value="Unassembled WGS sequence"/>
</dbReference>
<evidence type="ECO:0000256" key="4">
    <source>
        <dbReference type="ARBA" id="ARBA00022989"/>
    </source>
</evidence>
<dbReference type="PROSITE" id="PS50850">
    <property type="entry name" value="MFS"/>
    <property type="match status" value="1"/>
</dbReference>
<keyword evidence="4 7" id="KW-1133">Transmembrane helix</keyword>
<feature type="compositionally biased region" description="Polar residues" evidence="6">
    <location>
        <begin position="154"/>
        <end position="164"/>
    </location>
</feature>
<feature type="transmembrane region" description="Helical" evidence="7">
    <location>
        <begin position="345"/>
        <end position="368"/>
    </location>
</feature>
<sequence length="425" mass="45526">MLFLMGSQVLLMEAPAYWVMCLARIIQGVSSSVVWVAGLALLCETVPEAHVGRQLGLAMTGLSLGVLVGPPVGGALYHTFGYRGPFIFGIIVSVIDLIGRLLIIERKDALLWGIDPASLPEPDQEQNAQPDNTDVREPQETKENITGHMGGPQDVQTTPATSDVQRMDRPIEYKGDPVDAPALAAKNLSEAVAPINPAEAHEAGKKYINAVAVLVRLSKSPRALSAFFVTIAYGIVYASQEPTIPLHMQAQYGYDSARVGLVFIASVVPNLISSPLAGWLADTRGAEWVVTIMLLASIPWWLILAINGPVALFIASFALESLFASGALSPITAELASVARTFDDIGYAHVYGAFNIAYGIGSAIGPLIGGQIYDHTKRGWLAVCALDAGLIFLSGILSFYYTGETSLLKRTVSLLRTRNRPTRAP</sequence>
<keyword evidence="2" id="KW-0813">Transport</keyword>
<reference evidence="9 10" key="1">
    <citation type="journal article" date="2012" name="Science">
        <title>The Paleozoic origin of enzymatic lignin decomposition reconstructed from 31 fungal genomes.</title>
        <authorList>
            <person name="Floudas D."/>
            <person name="Binder M."/>
            <person name="Riley R."/>
            <person name="Barry K."/>
            <person name="Blanchette R.A."/>
            <person name="Henrissat B."/>
            <person name="Martinez A.T."/>
            <person name="Otillar R."/>
            <person name="Spatafora J.W."/>
            <person name="Yadav J.S."/>
            <person name="Aerts A."/>
            <person name="Benoit I."/>
            <person name="Boyd A."/>
            <person name="Carlson A."/>
            <person name="Copeland A."/>
            <person name="Coutinho P.M."/>
            <person name="de Vries R.P."/>
            <person name="Ferreira P."/>
            <person name="Findley K."/>
            <person name="Foster B."/>
            <person name="Gaskell J."/>
            <person name="Glotzer D."/>
            <person name="Gorecki P."/>
            <person name="Heitman J."/>
            <person name="Hesse C."/>
            <person name="Hori C."/>
            <person name="Igarashi K."/>
            <person name="Jurgens J.A."/>
            <person name="Kallen N."/>
            <person name="Kersten P."/>
            <person name="Kohler A."/>
            <person name="Kuees U."/>
            <person name="Kumar T.K.A."/>
            <person name="Kuo A."/>
            <person name="LaButti K."/>
            <person name="Larrondo L.F."/>
            <person name="Lindquist E."/>
            <person name="Ling A."/>
            <person name="Lombard V."/>
            <person name="Lucas S."/>
            <person name="Lundell T."/>
            <person name="Martin R."/>
            <person name="McLaughlin D.J."/>
            <person name="Morgenstern I."/>
            <person name="Morin E."/>
            <person name="Murat C."/>
            <person name="Nagy L.G."/>
            <person name="Nolan M."/>
            <person name="Ohm R.A."/>
            <person name="Patyshakuliyeva A."/>
            <person name="Rokas A."/>
            <person name="Ruiz-Duenas F.J."/>
            <person name="Sabat G."/>
            <person name="Salamov A."/>
            <person name="Samejima M."/>
            <person name="Schmutz J."/>
            <person name="Slot J.C."/>
            <person name="St John F."/>
            <person name="Stenlid J."/>
            <person name="Sun H."/>
            <person name="Sun S."/>
            <person name="Syed K."/>
            <person name="Tsang A."/>
            <person name="Wiebenga A."/>
            <person name="Young D."/>
            <person name="Pisabarro A."/>
            <person name="Eastwood D.C."/>
            <person name="Martin F."/>
            <person name="Cullen D."/>
            <person name="Grigoriev I.V."/>
            <person name="Hibbett D.S."/>
        </authorList>
    </citation>
    <scope>NUCLEOTIDE SEQUENCE [LARGE SCALE GENOMIC DNA]</scope>
    <source>
        <strain evidence="9 10">ATCC 11539</strain>
    </source>
</reference>
<dbReference type="GO" id="GO:0022857">
    <property type="term" value="F:transmembrane transporter activity"/>
    <property type="evidence" value="ECO:0007669"/>
    <property type="project" value="InterPro"/>
</dbReference>
<dbReference type="GO" id="GO:0016020">
    <property type="term" value="C:membrane"/>
    <property type="evidence" value="ECO:0007669"/>
    <property type="project" value="UniProtKB-SubCell"/>
</dbReference>
<dbReference type="SUPFAM" id="SSF103473">
    <property type="entry name" value="MFS general substrate transporter"/>
    <property type="match status" value="1"/>
</dbReference>
<name>S7QNF4_GLOTA</name>
<dbReference type="InterPro" id="IPR050930">
    <property type="entry name" value="MFS_Vesicular_Transporter"/>
</dbReference>
<dbReference type="GeneID" id="19303355"/>
<feature type="transmembrane region" description="Helical" evidence="7">
    <location>
        <begin position="86"/>
        <end position="103"/>
    </location>
</feature>
<evidence type="ECO:0000256" key="2">
    <source>
        <dbReference type="ARBA" id="ARBA00022448"/>
    </source>
</evidence>
<dbReference type="Gene3D" id="1.20.1250.20">
    <property type="entry name" value="MFS general substrate transporter like domains"/>
    <property type="match status" value="2"/>
</dbReference>
<feature type="transmembrane region" description="Helical" evidence="7">
    <location>
        <begin position="380"/>
        <end position="401"/>
    </location>
</feature>
<accession>S7QNF4</accession>
<evidence type="ECO:0000256" key="5">
    <source>
        <dbReference type="ARBA" id="ARBA00023136"/>
    </source>
</evidence>
<feature type="transmembrane region" description="Helical" evidence="7">
    <location>
        <begin position="16"/>
        <end position="43"/>
    </location>
</feature>